<reference evidence="2 3" key="1">
    <citation type="submission" date="2016-07" db="EMBL/GenBank/DDBJ databases">
        <title>Multiple horizontal gene transfer events from other fungi enriched the ability of initially mycotrophic Trichoderma (Ascomycota) to feed on dead plant biomass.</title>
        <authorList>
            <consortium name="DOE Joint Genome Institute"/>
            <person name="Aerts A."/>
            <person name="Atanasova L."/>
            <person name="Chenthamara K."/>
            <person name="Zhang J."/>
            <person name="Grujic M."/>
            <person name="Henrissat B."/>
            <person name="Kuo A."/>
            <person name="Salamov A."/>
            <person name="Lipzen A."/>
            <person name="Labutti K."/>
            <person name="Barry K."/>
            <person name="Miao Y."/>
            <person name="Rahimi M.J."/>
            <person name="Shen Q."/>
            <person name="Grigoriev I.V."/>
            <person name="Kubicek C.P."/>
            <person name="Druzhinina I.S."/>
        </authorList>
    </citation>
    <scope>NUCLEOTIDE SEQUENCE [LARGE SCALE GENOMIC DNA]</scope>
    <source>
        <strain evidence="2 3">CBS 226.95</strain>
    </source>
</reference>
<dbReference type="AlphaFoldDB" id="A0A2T4A076"/>
<dbReference type="EMBL" id="KZ679688">
    <property type="protein sequence ID" value="PTB50467.1"/>
    <property type="molecule type" value="Genomic_DNA"/>
</dbReference>
<proteinExistence type="predicted"/>
<feature type="region of interest" description="Disordered" evidence="1">
    <location>
        <begin position="39"/>
        <end position="59"/>
    </location>
</feature>
<protein>
    <submittedName>
        <fullName evidence="2">Uncharacterized protein</fullName>
    </submittedName>
</protein>
<feature type="compositionally biased region" description="Polar residues" evidence="1">
    <location>
        <begin position="49"/>
        <end position="59"/>
    </location>
</feature>
<dbReference type="RefSeq" id="XP_024770144.1">
    <property type="nucleotide sequence ID" value="XM_024913808.1"/>
</dbReference>
<evidence type="ECO:0000256" key="1">
    <source>
        <dbReference type="SAM" id="MobiDB-lite"/>
    </source>
</evidence>
<sequence length="59" mass="6374">MVSSCACPSPWRALASAQEAHRGGNSGSTMTYFHRHRHNHVSAMRPSHSGRTPSSHTCG</sequence>
<organism evidence="2 3">
    <name type="scientific">Trichoderma harzianum CBS 226.95</name>
    <dbReference type="NCBI Taxonomy" id="983964"/>
    <lineage>
        <taxon>Eukaryota</taxon>
        <taxon>Fungi</taxon>
        <taxon>Dikarya</taxon>
        <taxon>Ascomycota</taxon>
        <taxon>Pezizomycotina</taxon>
        <taxon>Sordariomycetes</taxon>
        <taxon>Hypocreomycetidae</taxon>
        <taxon>Hypocreales</taxon>
        <taxon>Hypocreaceae</taxon>
        <taxon>Trichoderma</taxon>
    </lineage>
</organism>
<evidence type="ECO:0000313" key="2">
    <source>
        <dbReference type="EMBL" id="PTB50467.1"/>
    </source>
</evidence>
<dbReference type="GeneID" id="36622372"/>
<accession>A0A2T4A076</accession>
<gene>
    <name evidence="2" type="ORF">M431DRAFT_253797</name>
</gene>
<evidence type="ECO:0000313" key="3">
    <source>
        <dbReference type="Proteomes" id="UP000241690"/>
    </source>
</evidence>
<keyword evidence="3" id="KW-1185">Reference proteome</keyword>
<name>A0A2T4A076_TRIHA</name>
<dbReference type="Proteomes" id="UP000241690">
    <property type="component" value="Unassembled WGS sequence"/>
</dbReference>